<dbReference type="PANTHER" id="PTHR10093">
    <property type="entry name" value="IRON-SULFUR CLUSTER ASSEMBLY ENZYME NIFU HOMOLOG"/>
    <property type="match status" value="1"/>
</dbReference>
<evidence type="ECO:0000256" key="1">
    <source>
        <dbReference type="ARBA" id="ARBA00006420"/>
    </source>
</evidence>
<dbReference type="Proteomes" id="UP000648239">
    <property type="component" value="Unassembled WGS sequence"/>
</dbReference>
<dbReference type="GO" id="GO:0051536">
    <property type="term" value="F:iron-sulfur cluster binding"/>
    <property type="evidence" value="ECO:0007669"/>
    <property type="project" value="InterPro"/>
</dbReference>
<evidence type="ECO:0000259" key="2">
    <source>
        <dbReference type="Pfam" id="PF01592"/>
    </source>
</evidence>
<feature type="domain" description="NIF system FeS cluster assembly NifU N-terminal" evidence="2">
    <location>
        <begin position="8"/>
        <end position="128"/>
    </location>
</feature>
<dbReference type="CDD" id="cd06664">
    <property type="entry name" value="IscU_like"/>
    <property type="match status" value="1"/>
</dbReference>
<dbReference type="InterPro" id="IPR002871">
    <property type="entry name" value="NIF_FeS_clus_asmbl_NifU_N"/>
</dbReference>
<comment type="caution">
    <text evidence="3">The sequence shown here is derived from an EMBL/GenBank/DDBJ whole genome shotgun (WGS) entry which is preliminary data.</text>
</comment>
<reference evidence="3 4" key="1">
    <citation type="submission" date="2020-08" db="EMBL/GenBank/DDBJ databases">
        <title>Acidobacteriota in marine sediments use diverse sulfur dissimilation pathways.</title>
        <authorList>
            <person name="Wasmund K."/>
        </authorList>
    </citation>
    <scope>NUCLEOTIDE SEQUENCE [LARGE SCALE GENOMIC DNA]</scope>
    <source>
        <strain evidence="3">MAG AM4</strain>
    </source>
</reference>
<dbReference type="Pfam" id="PF01592">
    <property type="entry name" value="NifU_N"/>
    <property type="match status" value="1"/>
</dbReference>
<dbReference type="GO" id="GO:0005506">
    <property type="term" value="F:iron ion binding"/>
    <property type="evidence" value="ECO:0007669"/>
    <property type="project" value="InterPro"/>
</dbReference>
<organism evidence="3 4">
    <name type="scientific">Candidatus Polarisedimenticola svalbardensis</name>
    <dbReference type="NCBI Taxonomy" id="2886004"/>
    <lineage>
        <taxon>Bacteria</taxon>
        <taxon>Pseudomonadati</taxon>
        <taxon>Acidobacteriota</taxon>
        <taxon>Candidatus Polarisedimenticolia</taxon>
        <taxon>Candidatus Polarisedimenticolales</taxon>
        <taxon>Candidatus Polarisedimenticolaceae</taxon>
        <taxon>Candidatus Polarisedimenticola</taxon>
    </lineage>
</organism>
<gene>
    <name evidence="3" type="ORF">IFK94_11295</name>
</gene>
<evidence type="ECO:0000313" key="4">
    <source>
        <dbReference type="Proteomes" id="UP000648239"/>
    </source>
</evidence>
<dbReference type="EMBL" id="JACXWD010000040">
    <property type="protein sequence ID" value="MBD3868700.1"/>
    <property type="molecule type" value="Genomic_DNA"/>
</dbReference>
<dbReference type="Gene3D" id="3.90.1010.10">
    <property type="match status" value="1"/>
</dbReference>
<dbReference type="NCBIfam" id="TIGR01994">
    <property type="entry name" value="SUF_scaf_2"/>
    <property type="match status" value="1"/>
</dbReference>
<evidence type="ECO:0000313" key="3">
    <source>
        <dbReference type="EMBL" id="MBD3868700.1"/>
    </source>
</evidence>
<protein>
    <submittedName>
        <fullName evidence="3">SUF system NifU family Fe-S cluster assembly protein</fullName>
    </submittedName>
</protein>
<accession>A0A8J7C233</accession>
<dbReference type="SUPFAM" id="SSF82649">
    <property type="entry name" value="SufE/NifU"/>
    <property type="match status" value="1"/>
</dbReference>
<comment type="similarity">
    <text evidence="1">Belongs to the NifU family.</text>
</comment>
<dbReference type="AlphaFoldDB" id="A0A8J7C233"/>
<sequence length="150" mass="16332">MSEFRELYQEVILDHGKNPRNFREAAEGERTAYGHNPLCGDKIQVHVAMDHGVIENVAFHGQGCAISTASASMMTQTLKGKTLEAAETMFQSFHNLITGTGDPETDLAGLGKLAVFAGVREFPVRVKCATLAWHTFKAALTHSEEPASTE</sequence>
<name>A0A8J7C233_9BACT</name>
<dbReference type="GO" id="GO:0016226">
    <property type="term" value="P:iron-sulfur cluster assembly"/>
    <property type="evidence" value="ECO:0007669"/>
    <property type="project" value="InterPro"/>
</dbReference>
<dbReference type="FunFam" id="3.90.1010.10:FF:000002">
    <property type="entry name" value="Iron-sulfur cluster assembly scaffold protein NifU"/>
    <property type="match status" value="1"/>
</dbReference>
<proteinExistence type="inferred from homology"/>